<evidence type="ECO:0000256" key="1">
    <source>
        <dbReference type="ARBA" id="ARBA00004370"/>
    </source>
</evidence>
<reference evidence="10" key="1">
    <citation type="submission" date="2023-03" db="EMBL/GenBank/DDBJ databases">
        <title>Mating type loci evolution in Malassezia.</title>
        <authorList>
            <person name="Coelho M.A."/>
        </authorList>
    </citation>
    <scope>NUCLEOTIDE SEQUENCE</scope>
    <source>
        <strain evidence="10">CBS 11721</strain>
    </source>
</reference>
<keyword evidence="5" id="KW-1133">Transmembrane helix</keyword>
<keyword evidence="11" id="KW-1185">Reference proteome</keyword>
<dbReference type="GO" id="GO:0006888">
    <property type="term" value="P:endoplasmic reticulum to Golgi vesicle-mediated transport"/>
    <property type="evidence" value="ECO:0007669"/>
    <property type="project" value="TreeGrafter"/>
</dbReference>
<evidence type="ECO:0000256" key="4">
    <source>
        <dbReference type="ARBA" id="ARBA00022927"/>
    </source>
</evidence>
<dbReference type="GO" id="GO:0030134">
    <property type="term" value="C:COPII-coated ER to Golgi transport vesicle"/>
    <property type="evidence" value="ECO:0007669"/>
    <property type="project" value="TreeGrafter"/>
</dbReference>
<evidence type="ECO:0000256" key="8">
    <source>
        <dbReference type="SAM" id="MobiDB-lite"/>
    </source>
</evidence>
<evidence type="ECO:0000313" key="11">
    <source>
        <dbReference type="Proteomes" id="UP001219933"/>
    </source>
</evidence>
<dbReference type="GO" id="GO:0005789">
    <property type="term" value="C:endoplasmic reticulum membrane"/>
    <property type="evidence" value="ECO:0007669"/>
    <property type="project" value="TreeGrafter"/>
</dbReference>
<dbReference type="GO" id="GO:0000139">
    <property type="term" value="C:Golgi membrane"/>
    <property type="evidence" value="ECO:0007669"/>
    <property type="project" value="TreeGrafter"/>
</dbReference>
<evidence type="ECO:0000256" key="7">
    <source>
        <dbReference type="ARBA" id="ARBA00024203"/>
    </source>
</evidence>
<keyword evidence="6" id="KW-0472">Membrane</keyword>
<evidence type="ECO:0000256" key="5">
    <source>
        <dbReference type="ARBA" id="ARBA00022989"/>
    </source>
</evidence>
<dbReference type="EMBL" id="CP119877">
    <property type="protein sequence ID" value="WFD34103.1"/>
    <property type="molecule type" value="Genomic_DNA"/>
</dbReference>
<dbReference type="InterPro" id="IPR013880">
    <property type="entry name" value="Yos1"/>
</dbReference>
<evidence type="ECO:0000256" key="6">
    <source>
        <dbReference type="ARBA" id="ARBA00023136"/>
    </source>
</evidence>
<dbReference type="PANTHER" id="PTHR15858">
    <property type="entry name" value="IMMEDIATE EARLY RESPONSE 3-INTERACTING PROTEIN 1"/>
    <property type="match status" value="1"/>
</dbReference>
<feature type="signal peptide" evidence="9">
    <location>
        <begin position="1"/>
        <end position="19"/>
    </location>
</feature>
<evidence type="ECO:0000256" key="3">
    <source>
        <dbReference type="ARBA" id="ARBA00022692"/>
    </source>
</evidence>
<organism evidence="10 11">
    <name type="scientific">Malassezia cuniculi</name>
    <dbReference type="NCBI Taxonomy" id="948313"/>
    <lineage>
        <taxon>Eukaryota</taxon>
        <taxon>Fungi</taxon>
        <taxon>Dikarya</taxon>
        <taxon>Basidiomycota</taxon>
        <taxon>Ustilaginomycotina</taxon>
        <taxon>Malasseziomycetes</taxon>
        <taxon>Malasseziales</taxon>
        <taxon>Malasseziaceae</taxon>
        <taxon>Malassezia</taxon>
    </lineage>
</organism>
<keyword evidence="4" id="KW-0653">Protein transport</keyword>
<dbReference type="Pfam" id="PF08571">
    <property type="entry name" value="Yos1"/>
    <property type="match status" value="1"/>
</dbReference>
<sequence length="913" mass="102274">MLGLGTIFYFALLLINSIAILNEERFLAKIGWSPNSIVIDQGFGGSEPSVKARLVQLISALIIRDERRRRRRRQLAAAMLEADNDAILQQTELLAEIQPEAAAHVAMNFRFAHESAMLLHCDMPGSSRDVFIDPIQSMRALTYDYLGMAPTDSSAQTDEDSTHIVTPTLPDAVHPMLRTSASETALGDLHNVPERTSKLYRKVQNFRAAGRSISGTTDSDTSTEVQGHVVTDTAQLQSFRERVFDKRVSTRVVSGRRHSLASTSWPDDPGYPIGDESAYADVFGPPEVSVFESFDTTRDSDFEMQSGPSRASKTLADATRRMFRTSEESSPLAPMLQRRRTMNAHDHSSRKWLRPKKLVNALLGKNKKDDSGLVELDLDEPLHREHEAQDEAHDEPEMQEHVPIYVPAPLENTAFQYRTDEIWKSTRFFVPHGAFKSEGGIIVPHAEALPSAEEGTKQGPLLDIGPVSVPVQIGRRVLYPSTALFRNVLARHSDEHEGWGWEKYTSAAAFFGSLVADDSDSDDDEPLMEVRIHAREQRIAARRRARALARERRMNRDAAAGSESESGDASADADMTDPDAPWRDDLRPVGRLYGTNLIDIATLQDKERKALVRFYGQTNLDGGESLGLYDTRERMEQAFGRQTHWHNEMVARLQRDAMQTEDPELAEKSIAQLKELAAQVAAQTRVEPEPLVQASSPPQRRKTRIRRPVRNRETTHGHIDEEIEEWREDAVDYESSEESQVSEDDVPLAMLHQDSDDEDKPLGMLHPQAAIIAEQAALIRQLMAENQQQRMSLGMFGLAAPSYLPPQMPVPPWMQPRQNRESYAEAPGEQHEGHVHFDEQLEQPLEEPLVEPLEESELKSPVPLEHFAGDLPDFPQHSPDHGPAMAALMDPMVLDHHGDTSLAHAEAAAPVHF</sequence>
<feature type="chain" id="PRO_5041961520" evidence="9">
    <location>
        <begin position="20"/>
        <end position="913"/>
    </location>
</feature>
<dbReference type="GO" id="GO:0015031">
    <property type="term" value="P:protein transport"/>
    <property type="evidence" value="ECO:0007669"/>
    <property type="project" value="UniProtKB-KW"/>
</dbReference>
<comment type="subcellular location">
    <subcellularLocation>
        <location evidence="1">Membrane</location>
    </subcellularLocation>
</comment>
<feature type="region of interest" description="Disordered" evidence="8">
    <location>
        <begin position="550"/>
        <end position="586"/>
    </location>
</feature>
<dbReference type="AlphaFoldDB" id="A0AAF0EWR8"/>
<feature type="compositionally biased region" description="Low complexity" evidence="8">
    <location>
        <begin position="557"/>
        <end position="573"/>
    </location>
</feature>
<keyword evidence="2" id="KW-0813">Transport</keyword>
<dbReference type="PANTHER" id="PTHR15858:SF0">
    <property type="entry name" value="IMMEDIATE EARLY RESPONSE 3-INTERACTING PROTEIN 1"/>
    <property type="match status" value="1"/>
</dbReference>
<proteinExistence type="inferred from homology"/>
<evidence type="ECO:0000256" key="2">
    <source>
        <dbReference type="ARBA" id="ARBA00022448"/>
    </source>
</evidence>
<feature type="region of interest" description="Disordered" evidence="8">
    <location>
        <begin position="687"/>
        <end position="706"/>
    </location>
</feature>
<comment type="similarity">
    <text evidence="7">Belongs to the YOS1 family.</text>
</comment>
<gene>
    <name evidence="10" type="ORF">MCUN1_000935</name>
</gene>
<keyword evidence="9" id="KW-0732">Signal</keyword>
<evidence type="ECO:0000256" key="9">
    <source>
        <dbReference type="SAM" id="SignalP"/>
    </source>
</evidence>
<keyword evidence="3" id="KW-0812">Transmembrane</keyword>
<accession>A0AAF0EWR8</accession>
<dbReference type="Proteomes" id="UP001219933">
    <property type="component" value="Chromosome 1"/>
</dbReference>
<protein>
    <submittedName>
        <fullName evidence="10">Uncharacterized protein</fullName>
    </submittedName>
</protein>
<name>A0AAF0EWR8_9BASI</name>
<evidence type="ECO:0000313" key="10">
    <source>
        <dbReference type="EMBL" id="WFD34103.1"/>
    </source>
</evidence>